<gene>
    <name evidence="2" type="ORF">HNY73_004058</name>
</gene>
<dbReference type="InterPro" id="IPR054723">
    <property type="entry name" value="Ams1-like_N"/>
</dbReference>
<name>A0A8T0FMQ2_ARGBR</name>
<dbReference type="GO" id="GO:0009313">
    <property type="term" value="P:oligosaccharide catabolic process"/>
    <property type="evidence" value="ECO:0007669"/>
    <property type="project" value="TreeGrafter"/>
</dbReference>
<evidence type="ECO:0000259" key="1">
    <source>
        <dbReference type="Pfam" id="PF22907"/>
    </source>
</evidence>
<dbReference type="AlphaFoldDB" id="A0A8T0FMQ2"/>
<dbReference type="PANTHER" id="PTHR46017">
    <property type="entry name" value="ALPHA-MANNOSIDASE 2C1"/>
    <property type="match status" value="1"/>
</dbReference>
<dbReference type="GO" id="GO:0004559">
    <property type="term" value="F:alpha-mannosidase activity"/>
    <property type="evidence" value="ECO:0007669"/>
    <property type="project" value="TreeGrafter"/>
</dbReference>
<sequence>MASLTKNYRTTLERIEKFISPLYFTDVNLYGRQYPYKTSLPTLLHFDSNGRIPFKEAMEIGNFTPTKVGSSFGPTWTTHWFKVRIDIPESWLGKEVHLRWNAGCESMIWTSDGIPLQGLSAQDRQSFIVCNNATLEDLRQTF</sequence>
<protein>
    <submittedName>
        <fullName evidence="2">Alpha-mannosidase 2C1 like protein</fullName>
    </submittedName>
</protein>
<keyword evidence="3" id="KW-1185">Reference proteome</keyword>
<evidence type="ECO:0000313" key="2">
    <source>
        <dbReference type="EMBL" id="KAF8792467.1"/>
    </source>
</evidence>
<evidence type="ECO:0000313" key="3">
    <source>
        <dbReference type="Proteomes" id="UP000807504"/>
    </source>
</evidence>
<reference evidence="2" key="2">
    <citation type="submission" date="2020-06" db="EMBL/GenBank/DDBJ databases">
        <authorList>
            <person name="Sheffer M."/>
        </authorList>
    </citation>
    <scope>NUCLEOTIDE SEQUENCE</scope>
</reference>
<proteinExistence type="predicted"/>
<feature type="domain" description="Alpha-mannosidase Ams1-like N-terminal" evidence="1">
    <location>
        <begin position="50"/>
        <end position="136"/>
    </location>
</feature>
<reference evidence="2" key="1">
    <citation type="journal article" date="2020" name="bioRxiv">
        <title>Chromosome-level reference genome of the European wasp spider Argiope bruennichi: a resource for studies on range expansion and evolutionary adaptation.</title>
        <authorList>
            <person name="Sheffer M.M."/>
            <person name="Hoppe A."/>
            <person name="Krehenwinkel H."/>
            <person name="Uhl G."/>
            <person name="Kuss A.W."/>
            <person name="Jensen L."/>
            <person name="Jensen C."/>
            <person name="Gillespie R.G."/>
            <person name="Hoff K.J."/>
            <person name="Prost S."/>
        </authorList>
    </citation>
    <scope>NUCLEOTIDE SEQUENCE</scope>
</reference>
<dbReference type="EMBL" id="JABXBU010000003">
    <property type="protein sequence ID" value="KAF8792467.1"/>
    <property type="molecule type" value="Genomic_DNA"/>
</dbReference>
<dbReference type="Proteomes" id="UP000807504">
    <property type="component" value="Unassembled WGS sequence"/>
</dbReference>
<dbReference type="PANTHER" id="PTHR46017:SF1">
    <property type="entry name" value="ALPHA-MANNOSIDASE 2C1"/>
    <property type="match status" value="1"/>
</dbReference>
<comment type="caution">
    <text evidence="2">The sequence shown here is derived from an EMBL/GenBank/DDBJ whole genome shotgun (WGS) entry which is preliminary data.</text>
</comment>
<dbReference type="Pfam" id="PF22907">
    <property type="entry name" value="Ams1-like_1st"/>
    <property type="match status" value="1"/>
</dbReference>
<organism evidence="2 3">
    <name type="scientific">Argiope bruennichi</name>
    <name type="common">Wasp spider</name>
    <name type="synonym">Aranea bruennichi</name>
    <dbReference type="NCBI Taxonomy" id="94029"/>
    <lineage>
        <taxon>Eukaryota</taxon>
        <taxon>Metazoa</taxon>
        <taxon>Ecdysozoa</taxon>
        <taxon>Arthropoda</taxon>
        <taxon>Chelicerata</taxon>
        <taxon>Arachnida</taxon>
        <taxon>Araneae</taxon>
        <taxon>Araneomorphae</taxon>
        <taxon>Entelegynae</taxon>
        <taxon>Araneoidea</taxon>
        <taxon>Araneidae</taxon>
        <taxon>Argiope</taxon>
    </lineage>
</organism>
<accession>A0A8T0FMQ2</accession>